<keyword evidence="3" id="KW-0963">Cytoplasm</keyword>
<evidence type="ECO:0000256" key="9">
    <source>
        <dbReference type="SAM" id="Coils"/>
    </source>
</evidence>
<keyword evidence="12" id="KW-0969">Cilium</keyword>
<dbReference type="OrthoDB" id="1935234at2759"/>
<dbReference type="GO" id="GO:0005929">
    <property type="term" value="C:cilium"/>
    <property type="evidence" value="ECO:0007669"/>
    <property type="project" value="UniProtKB-SubCell"/>
</dbReference>
<evidence type="ECO:0000256" key="1">
    <source>
        <dbReference type="ARBA" id="ARBA00004138"/>
    </source>
</evidence>
<keyword evidence="7" id="KW-0206">Cytoskeleton</keyword>
<dbReference type="PANTHER" id="PTHR14885">
    <property type="entry name" value="CILIA- AND FLAGELLA-ASSOCIATED PROTEIN 43-RELATED"/>
    <property type="match status" value="1"/>
</dbReference>
<accession>A0A3N0YIC0</accession>
<keyword evidence="6 9" id="KW-0175">Coiled coil</keyword>
<reference evidence="12 13" key="1">
    <citation type="submission" date="2018-10" db="EMBL/GenBank/DDBJ databases">
        <title>Genome assembly for a Yunnan-Guizhou Plateau 3E fish, Anabarilius grahami (Regan), and its evolutionary and genetic applications.</title>
        <authorList>
            <person name="Jiang W."/>
        </authorList>
    </citation>
    <scope>NUCLEOTIDE SEQUENCE [LARGE SCALE GENOMIC DNA]</scope>
    <source>
        <strain evidence="12">AG-KIZ</strain>
        <tissue evidence="12">Muscle</tissue>
    </source>
</reference>
<proteinExistence type="predicted"/>
<evidence type="ECO:0000313" key="13">
    <source>
        <dbReference type="Proteomes" id="UP000281406"/>
    </source>
</evidence>
<evidence type="ECO:0000256" key="10">
    <source>
        <dbReference type="SAM" id="MobiDB-lite"/>
    </source>
</evidence>
<feature type="compositionally biased region" description="Basic and acidic residues" evidence="10">
    <location>
        <begin position="341"/>
        <end position="353"/>
    </location>
</feature>
<keyword evidence="4" id="KW-0853">WD repeat</keyword>
<evidence type="ECO:0000256" key="6">
    <source>
        <dbReference type="ARBA" id="ARBA00023054"/>
    </source>
</evidence>
<dbReference type="GO" id="GO:0005856">
    <property type="term" value="C:cytoskeleton"/>
    <property type="evidence" value="ECO:0007669"/>
    <property type="project" value="UniProtKB-SubCell"/>
</dbReference>
<feature type="coiled-coil region" evidence="9">
    <location>
        <begin position="34"/>
        <end position="89"/>
    </location>
</feature>
<dbReference type="PANTHER" id="PTHR14885:SF3">
    <property type="entry name" value="CILIA- AND FLAGELLA-ASSOCIATED PROTEIN 44"/>
    <property type="match status" value="1"/>
</dbReference>
<keyword evidence="13" id="KW-1185">Reference proteome</keyword>
<comment type="caution">
    <text evidence="12">The sequence shown here is derived from an EMBL/GenBank/DDBJ whole genome shotgun (WGS) entry which is preliminary data.</text>
</comment>
<feature type="domain" description="HAP1 N-terminal" evidence="11">
    <location>
        <begin position="407"/>
        <end position="455"/>
    </location>
</feature>
<evidence type="ECO:0000256" key="5">
    <source>
        <dbReference type="ARBA" id="ARBA00022737"/>
    </source>
</evidence>
<organism evidence="12 13">
    <name type="scientific">Anabarilius grahami</name>
    <name type="common">Kanglang fish</name>
    <name type="synonym">Barilius grahami</name>
    <dbReference type="NCBI Taxonomy" id="495550"/>
    <lineage>
        <taxon>Eukaryota</taxon>
        <taxon>Metazoa</taxon>
        <taxon>Chordata</taxon>
        <taxon>Craniata</taxon>
        <taxon>Vertebrata</taxon>
        <taxon>Euteleostomi</taxon>
        <taxon>Actinopterygii</taxon>
        <taxon>Neopterygii</taxon>
        <taxon>Teleostei</taxon>
        <taxon>Ostariophysi</taxon>
        <taxon>Cypriniformes</taxon>
        <taxon>Xenocyprididae</taxon>
        <taxon>Xenocypridinae</taxon>
        <taxon>Xenocypridinae incertae sedis</taxon>
        <taxon>Anabarilius</taxon>
    </lineage>
</organism>
<comment type="subcellular location">
    <subcellularLocation>
        <location evidence="1">Cell projection</location>
        <location evidence="1">Cilium</location>
    </subcellularLocation>
    <subcellularLocation>
        <location evidence="2">Cytoplasm</location>
        <location evidence="2">Cytoskeleton</location>
    </subcellularLocation>
</comment>
<sequence length="516" mass="59162">MCVCLSAAYKGPLMGNRYCDPELFDNTLRLREHRLDVEEQLQEEIKIVDSLKKECDTLAKKEKIVQNNRKAAEGDLELINREKQQKLNEVDVVVPLRLHQIEYVNNGLLPGKLDSALILNTADLQRLQKRIKELQEEKTEQRELYKHAKQQHVQLRHDLKDMEAKIMESEVRCEQLMLMKFGKLVELEVLQTLSGNRKVEEMRQEVRERDTKNIQELKHWEAKVAEAREALTEVMKQNTERLRKMNSLLSQKKTLDDQLNSKQRKTVGQFQGRLVEKQELQRLQQLVAVQAQDIEALSDEIRALSRKDGHILPPLEPVPPPIPAPPHRHTASNSEIAKLDESSSECSRTDSTEPVHLGPIPEEQYVGEGTEEPVPLAPHACYRDAETITDVCNSTELPEVEIISLLEEQLPVYRLRADSVYGYEHDDWIHTPLISPDTRIDLTSEQIEETLNYFYVQRGGANVQPHPNPTLTSREEELAIIDSAPSTLIGQTSNKSDGRWAELALGHRVVRSDRAK</sequence>
<evidence type="ECO:0000256" key="2">
    <source>
        <dbReference type="ARBA" id="ARBA00004245"/>
    </source>
</evidence>
<gene>
    <name evidence="12" type="ORF">DPX16_11598</name>
</gene>
<name>A0A3N0YIC0_ANAGA</name>
<dbReference type="EMBL" id="RJVU01042534">
    <property type="protein sequence ID" value="ROL45903.1"/>
    <property type="molecule type" value="Genomic_DNA"/>
</dbReference>
<evidence type="ECO:0000256" key="4">
    <source>
        <dbReference type="ARBA" id="ARBA00022574"/>
    </source>
</evidence>
<keyword evidence="5" id="KW-0677">Repeat</keyword>
<dbReference type="Pfam" id="PF04849">
    <property type="entry name" value="HAP1_N"/>
    <property type="match status" value="1"/>
</dbReference>
<keyword evidence="8" id="KW-0966">Cell projection</keyword>
<evidence type="ECO:0000256" key="7">
    <source>
        <dbReference type="ARBA" id="ARBA00023212"/>
    </source>
</evidence>
<evidence type="ECO:0000256" key="8">
    <source>
        <dbReference type="ARBA" id="ARBA00023273"/>
    </source>
</evidence>
<evidence type="ECO:0000259" key="11">
    <source>
        <dbReference type="Pfam" id="PF04849"/>
    </source>
</evidence>
<keyword evidence="12" id="KW-0282">Flagellum</keyword>
<dbReference type="Proteomes" id="UP000281406">
    <property type="component" value="Unassembled WGS sequence"/>
</dbReference>
<evidence type="ECO:0000256" key="3">
    <source>
        <dbReference type="ARBA" id="ARBA00022490"/>
    </source>
</evidence>
<protein>
    <submittedName>
        <fullName evidence="12">Cilia-and flagella-associated protein 44</fullName>
    </submittedName>
</protein>
<feature type="coiled-coil region" evidence="9">
    <location>
        <begin position="117"/>
        <end position="179"/>
    </location>
</feature>
<evidence type="ECO:0000313" key="12">
    <source>
        <dbReference type="EMBL" id="ROL45903.1"/>
    </source>
</evidence>
<dbReference type="InterPro" id="IPR006933">
    <property type="entry name" value="HAP1_N"/>
</dbReference>
<feature type="region of interest" description="Disordered" evidence="10">
    <location>
        <begin position="341"/>
        <end position="360"/>
    </location>
</feature>
<dbReference type="AlphaFoldDB" id="A0A3N0YIC0"/>
<feature type="coiled-coil region" evidence="9">
    <location>
        <begin position="217"/>
        <end position="307"/>
    </location>
</feature>